<gene>
    <name evidence="3" type="ORF">ACFFI0_20705</name>
</gene>
<keyword evidence="3" id="KW-0378">Hydrolase</keyword>
<sequence length="355" mass="40057">MKRLILFVLSVIHLVCSALAQSDDRSTAISGLFKGYDINNMAGVSVMVIKDSQIIYNRSFGFADAAHKVPATPHTNYRLASLSKPFTAMAVMILRDERKLSLDDPLHKFFPKIRIYGNQITIRHMLTHTAGLPNYGDLIPPGTTKPLTDWDVLHLVEQQDTAAFKPGQRFEYSNTAYSLLSLIVEKVSGMPYDEFIKQRIFKPLGMTNSTLNVMGDSIRNRAYGYDKKGDSLVMSDQSLYSYVLGDGGVYSSVSDLFKWDQALYTSKLVKSETIDEMFTIKSWENDHTAYGYGWYIDEKYGQKRVSHSGGTSGFSTYMIRYPTLKFSIIILSNLDEGFTVGEVTNRIENIYLKGH</sequence>
<evidence type="ECO:0000259" key="2">
    <source>
        <dbReference type="Pfam" id="PF00144"/>
    </source>
</evidence>
<dbReference type="Pfam" id="PF00144">
    <property type="entry name" value="Beta-lactamase"/>
    <property type="match status" value="1"/>
</dbReference>
<protein>
    <submittedName>
        <fullName evidence="3">Serine hydrolase domain-containing protein</fullName>
        <ecNumber evidence="3">3.-.-.-</ecNumber>
    </submittedName>
</protein>
<dbReference type="InterPro" id="IPR001466">
    <property type="entry name" value="Beta-lactam-related"/>
</dbReference>
<evidence type="ECO:0000313" key="3">
    <source>
        <dbReference type="EMBL" id="MFC0320759.1"/>
    </source>
</evidence>
<dbReference type="EC" id="3.-.-.-" evidence="3"/>
<comment type="caution">
    <text evidence="3">The sequence shown here is derived from an EMBL/GenBank/DDBJ whole genome shotgun (WGS) entry which is preliminary data.</text>
</comment>
<dbReference type="InterPro" id="IPR012338">
    <property type="entry name" value="Beta-lactam/transpept-like"/>
</dbReference>
<dbReference type="SUPFAM" id="SSF56601">
    <property type="entry name" value="beta-lactamase/transpeptidase-like"/>
    <property type="match status" value="1"/>
</dbReference>
<dbReference type="Proteomes" id="UP001589774">
    <property type="component" value="Unassembled WGS sequence"/>
</dbReference>
<organism evidence="3 4">
    <name type="scientific">Olivibacter oleidegradans</name>
    <dbReference type="NCBI Taxonomy" id="760123"/>
    <lineage>
        <taxon>Bacteria</taxon>
        <taxon>Pseudomonadati</taxon>
        <taxon>Bacteroidota</taxon>
        <taxon>Sphingobacteriia</taxon>
        <taxon>Sphingobacteriales</taxon>
        <taxon>Sphingobacteriaceae</taxon>
        <taxon>Olivibacter</taxon>
    </lineage>
</organism>
<dbReference type="GO" id="GO:0016787">
    <property type="term" value="F:hydrolase activity"/>
    <property type="evidence" value="ECO:0007669"/>
    <property type="project" value="UniProtKB-KW"/>
</dbReference>
<evidence type="ECO:0000256" key="1">
    <source>
        <dbReference type="SAM" id="SignalP"/>
    </source>
</evidence>
<reference evidence="3 4" key="1">
    <citation type="submission" date="2024-09" db="EMBL/GenBank/DDBJ databases">
        <authorList>
            <person name="Sun Q."/>
            <person name="Mori K."/>
        </authorList>
    </citation>
    <scope>NUCLEOTIDE SEQUENCE [LARGE SCALE GENOMIC DNA]</scope>
    <source>
        <strain evidence="3 4">CCM 7765</strain>
    </source>
</reference>
<keyword evidence="4" id="KW-1185">Reference proteome</keyword>
<proteinExistence type="predicted"/>
<dbReference type="PANTHER" id="PTHR46825">
    <property type="entry name" value="D-ALANYL-D-ALANINE-CARBOXYPEPTIDASE/ENDOPEPTIDASE AMPH"/>
    <property type="match status" value="1"/>
</dbReference>
<feature type="domain" description="Beta-lactamase-related" evidence="2">
    <location>
        <begin position="39"/>
        <end position="339"/>
    </location>
</feature>
<dbReference type="Gene3D" id="3.40.710.10">
    <property type="entry name" value="DD-peptidase/beta-lactamase superfamily"/>
    <property type="match status" value="1"/>
</dbReference>
<dbReference type="RefSeq" id="WP_377477704.1">
    <property type="nucleotide sequence ID" value="NZ_JBHLWO010000002.1"/>
</dbReference>
<dbReference type="InterPro" id="IPR050491">
    <property type="entry name" value="AmpC-like"/>
</dbReference>
<feature type="chain" id="PRO_5046909269" evidence="1">
    <location>
        <begin position="21"/>
        <end position="355"/>
    </location>
</feature>
<name>A0ABV6HQ66_9SPHI</name>
<feature type="signal peptide" evidence="1">
    <location>
        <begin position="1"/>
        <end position="20"/>
    </location>
</feature>
<dbReference type="PANTHER" id="PTHR46825:SF9">
    <property type="entry name" value="BETA-LACTAMASE-RELATED DOMAIN-CONTAINING PROTEIN"/>
    <property type="match status" value="1"/>
</dbReference>
<keyword evidence="1" id="KW-0732">Signal</keyword>
<dbReference type="EMBL" id="JBHLWO010000002">
    <property type="protein sequence ID" value="MFC0320759.1"/>
    <property type="molecule type" value="Genomic_DNA"/>
</dbReference>
<accession>A0ABV6HQ66</accession>
<evidence type="ECO:0000313" key="4">
    <source>
        <dbReference type="Proteomes" id="UP001589774"/>
    </source>
</evidence>